<gene>
    <name evidence="3" type="ORF">JGS22_008415</name>
</gene>
<organism evidence="3 4">
    <name type="scientific">Streptomyces tardus</name>
    <dbReference type="NCBI Taxonomy" id="2780544"/>
    <lineage>
        <taxon>Bacteria</taxon>
        <taxon>Bacillati</taxon>
        <taxon>Actinomycetota</taxon>
        <taxon>Actinomycetes</taxon>
        <taxon>Kitasatosporales</taxon>
        <taxon>Streptomycetaceae</taxon>
        <taxon>Streptomyces</taxon>
    </lineage>
</organism>
<dbReference type="Pfam" id="PF08327">
    <property type="entry name" value="AHSA1"/>
    <property type="match status" value="1"/>
</dbReference>
<name>A0A949JD23_9ACTN</name>
<evidence type="ECO:0000313" key="3">
    <source>
        <dbReference type="EMBL" id="MBU7597641.1"/>
    </source>
</evidence>
<accession>A0A949JD23</accession>
<keyword evidence="4" id="KW-1185">Reference proteome</keyword>
<evidence type="ECO:0000259" key="2">
    <source>
        <dbReference type="Pfam" id="PF08327"/>
    </source>
</evidence>
<dbReference type="RefSeq" id="WP_211041515.1">
    <property type="nucleotide sequence ID" value="NZ_JAELVF020000001.1"/>
</dbReference>
<proteinExistence type="inferred from homology"/>
<reference evidence="3" key="1">
    <citation type="submission" date="2021-06" db="EMBL/GenBank/DDBJ databases">
        <title>Sequencing of actinobacteria type strains.</title>
        <authorList>
            <person name="Nguyen G.-S."/>
            <person name="Wentzel A."/>
        </authorList>
    </citation>
    <scope>NUCLEOTIDE SEQUENCE</scope>
    <source>
        <strain evidence="3">P38-E01</strain>
    </source>
</reference>
<dbReference type="InterPro" id="IPR023393">
    <property type="entry name" value="START-like_dom_sf"/>
</dbReference>
<evidence type="ECO:0000256" key="1">
    <source>
        <dbReference type="ARBA" id="ARBA00006817"/>
    </source>
</evidence>
<dbReference type="EMBL" id="JAELVF020000001">
    <property type="protein sequence ID" value="MBU7597641.1"/>
    <property type="molecule type" value="Genomic_DNA"/>
</dbReference>
<dbReference type="CDD" id="cd08895">
    <property type="entry name" value="SRPBCC_CalC_Aha1-like_2"/>
    <property type="match status" value="1"/>
</dbReference>
<sequence length="159" mass="17192">MKRTDRAQKWVPADSGRVYAALVDADALTQWLPPEGMHGRFEHFDPRPGGSFRMVLTYLGDDEGNAKSGDGQDVVESRFVELVPGRRVVQAIDFVSDDPAYSGTMTMTWELTPVDGGALMEIRAENVPSGISAEDHAAGLSSSLSHLAAYLARDAQPGE</sequence>
<evidence type="ECO:0000313" key="4">
    <source>
        <dbReference type="Proteomes" id="UP000694501"/>
    </source>
</evidence>
<dbReference type="SUPFAM" id="SSF55961">
    <property type="entry name" value="Bet v1-like"/>
    <property type="match status" value="1"/>
</dbReference>
<dbReference type="AlphaFoldDB" id="A0A949JD23"/>
<protein>
    <submittedName>
        <fullName evidence="3">SRPBCC family protein</fullName>
    </submittedName>
</protein>
<dbReference type="InterPro" id="IPR013538">
    <property type="entry name" value="ASHA1/2-like_C"/>
</dbReference>
<comment type="similarity">
    <text evidence="1">Belongs to the AHA1 family.</text>
</comment>
<feature type="domain" description="Activator of Hsp90 ATPase homologue 1/2-like C-terminal" evidence="2">
    <location>
        <begin position="16"/>
        <end position="151"/>
    </location>
</feature>
<dbReference type="Proteomes" id="UP000694501">
    <property type="component" value="Unassembled WGS sequence"/>
</dbReference>
<comment type="caution">
    <text evidence="3">The sequence shown here is derived from an EMBL/GenBank/DDBJ whole genome shotgun (WGS) entry which is preliminary data.</text>
</comment>
<dbReference type="Gene3D" id="3.30.530.20">
    <property type="match status" value="1"/>
</dbReference>